<dbReference type="Pfam" id="PF05685">
    <property type="entry name" value="Uma2"/>
    <property type="match status" value="1"/>
</dbReference>
<dbReference type="OrthoDB" id="483525at2"/>
<dbReference type="Gene3D" id="3.90.1570.10">
    <property type="entry name" value="tt1808, chain A"/>
    <property type="match status" value="1"/>
</dbReference>
<dbReference type="InterPro" id="IPR008538">
    <property type="entry name" value="Uma2"/>
</dbReference>
<dbReference type="Proteomes" id="UP000268857">
    <property type="component" value="Unassembled WGS sequence"/>
</dbReference>
<dbReference type="PANTHER" id="PTHR34107">
    <property type="entry name" value="SLL0198 PROTEIN-RELATED"/>
    <property type="match status" value="1"/>
</dbReference>
<proteinExistence type="predicted"/>
<dbReference type="RefSeq" id="WP_016873952.1">
    <property type="nucleotide sequence ID" value="NZ_AJLN01000049.1"/>
</dbReference>
<dbReference type="SUPFAM" id="SSF52980">
    <property type="entry name" value="Restriction endonuclease-like"/>
    <property type="match status" value="1"/>
</dbReference>
<organism evidence="2 3">
    <name type="scientific">Chlorogloeopsis fritschii PCC 6912</name>
    <dbReference type="NCBI Taxonomy" id="211165"/>
    <lineage>
        <taxon>Bacteria</taxon>
        <taxon>Bacillati</taxon>
        <taxon>Cyanobacteriota</taxon>
        <taxon>Cyanophyceae</taxon>
        <taxon>Nostocales</taxon>
        <taxon>Chlorogloeopsidaceae</taxon>
        <taxon>Chlorogloeopsis</taxon>
    </lineage>
</organism>
<dbReference type="PANTHER" id="PTHR34107:SF1">
    <property type="entry name" value="SLL0198 PROTEIN"/>
    <property type="match status" value="1"/>
</dbReference>
<reference evidence="2 3" key="1">
    <citation type="journal article" date="2019" name="Genome Biol. Evol.">
        <title>Day and night: Metabolic profiles and evolutionary relationships of six axenic non-marine cyanobacteria.</title>
        <authorList>
            <person name="Will S.E."/>
            <person name="Henke P."/>
            <person name="Boedeker C."/>
            <person name="Huang S."/>
            <person name="Brinkmann H."/>
            <person name="Rohde M."/>
            <person name="Jarek M."/>
            <person name="Friedl T."/>
            <person name="Seufert S."/>
            <person name="Schumacher M."/>
            <person name="Overmann J."/>
            <person name="Neumann-Schaal M."/>
            <person name="Petersen J."/>
        </authorList>
    </citation>
    <scope>NUCLEOTIDE SEQUENCE [LARGE SCALE GENOMIC DNA]</scope>
    <source>
        <strain evidence="2 3">PCC 6912</strain>
    </source>
</reference>
<comment type="caution">
    <text evidence="2">The sequence shown here is derived from an EMBL/GenBank/DDBJ whole genome shotgun (WGS) entry which is preliminary data.</text>
</comment>
<dbReference type="AlphaFoldDB" id="A0A3S0Y5S5"/>
<dbReference type="InterPro" id="IPR012296">
    <property type="entry name" value="Nuclease_put_TT1808"/>
</dbReference>
<evidence type="ECO:0000259" key="1">
    <source>
        <dbReference type="Pfam" id="PF05685"/>
    </source>
</evidence>
<evidence type="ECO:0000313" key="3">
    <source>
        <dbReference type="Proteomes" id="UP000268857"/>
    </source>
</evidence>
<dbReference type="InterPro" id="IPR011335">
    <property type="entry name" value="Restrct_endonuc-II-like"/>
</dbReference>
<accession>A0A3S0Y5S5</accession>
<keyword evidence="3" id="KW-1185">Reference proteome</keyword>
<gene>
    <name evidence="2" type="ORF">PCC6912_09020</name>
</gene>
<dbReference type="EMBL" id="RSCJ01000002">
    <property type="protein sequence ID" value="RUR86077.1"/>
    <property type="molecule type" value="Genomic_DNA"/>
</dbReference>
<evidence type="ECO:0000313" key="2">
    <source>
        <dbReference type="EMBL" id="RUR86077.1"/>
    </source>
</evidence>
<feature type="domain" description="Putative restriction endonuclease" evidence="1">
    <location>
        <begin position="10"/>
        <end position="178"/>
    </location>
</feature>
<protein>
    <recommendedName>
        <fullName evidence="1">Putative restriction endonuclease domain-containing protein</fullName>
    </recommendedName>
</protein>
<name>A0A3S0Y5S5_CHLFR</name>
<sequence length="183" mass="20356">MSINTEAKIEDLYHLPENCKAEIVNGKLVLMSPTGFLPGRASGEIYVSLREYERRTKSGYALPDNVGFIVNLPNRRSFSPDAAFYTGKPTGGKFLDGAPIFAAEVRSENDYGEAAEKDMAAKRRDYFAAGTLVVWDVDVLKEEVIRVYRASNPEQPQLYSRGELAEAEPAMPGWLMPVDNLFV</sequence>
<dbReference type="CDD" id="cd06260">
    <property type="entry name" value="DUF820-like"/>
    <property type="match status" value="1"/>
</dbReference>
<dbReference type="STRING" id="211165.GCA_000317285_01301"/>